<accession>A0A5P8PR84</accession>
<dbReference type="EMBL" id="MN508356">
    <property type="protein sequence ID" value="QFR59765.1"/>
    <property type="molecule type" value="Genomic_DNA"/>
</dbReference>
<dbReference type="Proteomes" id="UP000326537">
    <property type="component" value="Segment"/>
</dbReference>
<evidence type="ECO:0000313" key="1">
    <source>
        <dbReference type="EMBL" id="QFR59765.1"/>
    </source>
</evidence>
<protein>
    <submittedName>
        <fullName evidence="1">Uncharacterized protein</fullName>
    </submittedName>
</protein>
<organism evidence="1 2">
    <name type="scientific">Acinetobacter phage VB_ApiP_XC38</name>
    <dbReference type="NCBI Taxonomy" id="2655002"/>
    <lineage>
        <taxon>Viruses</taxon>
        <taxon>Duplodnaviria</taxon>
        <taxon>Heunggongvirae</taxon>
        <taxon>Uroviricota</taxon>
        <taxon>Caudoviricetes</taxon>
        <taxon>Schitoviridae</taxon>
        <taxon>Exceevirus</taxon>
        <taxon>Exceevirus Xc38</taxon>
    </lineage>
</organism>
<name>A0A5P8PR84_9CAUD</name>
<gene>
    <name evidence="1" type="ORF">VBApiPXC38_78</name>
</gene>
<keyword evidence="2" id="KW-1185">Reference proteome</keyword>
<sequence length="217" mass="24495">MSFVEVNMVDEEVRTVDYMGGTVELPAHHNWVAVQSANGKSVLVSFLDKPIFGALGWESKGDYRVLGEVENLSMEQASRTLRKVGDMSLEDCILSNAEELSHKIAAVIASDLSDEEKILSLFDAKKGLFAEFHAYQDDLLVRKVEKVKRETKQREDANRLAKLEYQRKQAEVAYRAEYERQNPPPQQSVNFDDCVGECAEGPAQHEPKPRIRLVALI</sequence>
<reference evidence="1 2" key="1">
    <citation type="submission" date="2019-09" db="EMBL/GenBank/DDBJ databases">
        <title>The characteristics and genome analysis of VB_ApiP_XC38, a novel N4-like phage Infecting Acinetobacter pittii.</title>
        <authorList>
            <person name="Cheng M."/>
        </authorList>
    </citation>
    <scope>NUCLEOTIDE SEQUENCE [LARGE SCALE GENOMIC DNA]</scope>
</reference>
<evidence type="ECO:0000313" key="2">
    <source>
        <dbReference type="Proteomes" id="UP000326537"/>
    </source>
</evidence>
<proteinExistence type="predicted"/>